<evidence type="ECO:0000256" key="4">
    <source>
        <dbReference type="ARBA" id="ARBA00023136"/>
    </source>
</evidence>
<dbReference type="Proteomes" id="UP000269974">
    <property type="component" value="Unassembled WGS sequence"/>
</dbReference>
<protein>
    <submittedName>
        <fullName evidence="8">Branched chain amino acids transporter YcsG</fullName>
    </submittedName>
    <submittedName>
        <fullName evidence="7">Mn2+ and Fe2+ transporters of the NRAMP family</fullName>
    </submittedName>
    <submittedName>
        <fullName evidence="6">NRAMP family divalent metal transporter</fullName>
    </submittedName>
</protein>
<dbReference type="PANTHER" id="PTHR11706">
    <property type="entry name" value="SOLUTE CARRIER PROTEIN FAMILY 11 MEMBER"/>
    <property type="match status" value="1"/>
</dbReference>
<keyword evidence="4 5" id="KW-0472">Membrane</keyword>
<dbReference type="EMBL" id="JAWNFU010000002">
    <property type="protein sequence ID" value="MDY5153417.1"/>
    <property type="molecule type" value="Genomic_DNA"/>
</dbReference>
<dbReference type="RefSeq" id="WP_074661294.1">
    <property type="nucleotide sequence ID" value="NZ_FNAU01000003.1"/>
</dbReference>
<organism evidence="7 9">
    <name type="scientific">Actinobaculum suis</name>
    <dbReference type="NCBI Taxonomy" id="1657"/>
    <lineage>
        <taxon>Bacteria</taxon>
        <taxon>Bacillati</taxon>
        <taxon>Actinomycetota</taxon>
        <taxon>Actinomycetes</taxon>
        <taxon>Actinomycetales</taxon>
        <taxon>Actinomycetaceae</taxon>
        <taxon>Actinobaculum</taxon>
    </lineage>
</organism>
<feature type="transmembrane region" description="Helical" evidence="5">
    <location>
        <begin position="162"/>
        <end position="182"/>
    </location>
</feature>
<feature type="transmembrane region" description="Helical" evidence="5">
    <location>
        <begin position="257"/>
        <end position="283"/>
    </location>
</feature>
<evidence type="ECO:0000256" key="3">
    <source>
        <dbReference type="ARBA" id="ARBA00022989"/>
    </source>
</evidence>
<reference evidence="8 10" key="3">
    <citation type="submission" date="2018-11" db="EMBL/GenBank/DDBJ databases">
        <authorList>
            <consortium name="Pathogen Informatics"/>
        </authorList>
    </citation>
    <scope>NUCLEOTIDE SEQUENCE [LARGE SCALE GENOMIC DNA]</scope>
    <source>
        <strain evidence="8 10">NCTC10327</strain>
    </source>
</reference>
<feature type="transmembrane region" description="Helical" evidence="5">
    <location>
        <begin position="202"/>
        <end position="221"/>
    </location>
</feature>
<evidence type="ECO:0000256" key="1">
    <source>
        <dbReference type="ARBA" id="ARBA00004141"/>
    </source>
</evidence>
<name>A0A1G7ARW3_9ACTO</name>
<keyword evidence="9" id="KW-1185">Reference proteome</keyword>
<dbReference type="Proteomes" id="UP000182744">
    <property type="component" value="Unassembled WGS sequence"/>
</dbReference>
<dbReference type="EMBL" id="UYIO01000001">
    <property type="protein sequence ID" value="VDG76051.1"/>
    <property type="molecule type" value="Genomic_DNA"/>
</dbReference>
<comment type="subcellular location">
    <subcellularLocation>
        <location evidence="1">Membrane</location>
        <topology evidence="1">Multi-pass membrane protein</topology>
    </subcellularLocation>
</comment>
<evidence type="ECO:0000313" key="7">
    <source>
        <dbReference type="EMBL" id="SDE17531.1"/>
    </source>
</evidence>
<dbReference type="InterPro" id="IPR001046">
    <property type="entry name" value="NRAMP_fam"/>
</dbReference>
<evidence type="ECO:0000313" key="9">
    <source>
        <dbReference type="Proteomes" id="UP000182744"/>
    </source>
</evidence>
<evidence type="ECO:0000313" key="8">
    <source>
        <dbReference type="EMBL" id="VDG76051.1"/>
    </source>
</evidence>
<reference evidence="7" key="2">
    <citation type="submission" date="2016-10" db="EMBL/GenBank/DDBJ databases">
        <authorList>
            <person name="de Groot N.N."/>
        </authorList>
    </citation>
    <scope>NUCLEOTIDE SEQUENCE [LARGE SCALE GENOMIC DNA]</scope>
    <source>
        <strain evidence="7">DSM 20639</strain>
    </source>
</reference>
<evidence type="ECO:0000256" key="5">
    <source>
        <dbReference type="SAM" id="Phobius"/>
    </source>
</evidence>
<dbReference type="GO" id="GO:0034755">
    <property type="term" value="P:iron ion transmembrane transport"/>
    <property type="evidence" value="ECO:0007669"/>
    <property type="project" value="TreeGrafter"/>
</dbReference>
<dbReference type="AlphaFoldDB" id="A0A1G7ARW3"/>
<sequence>MLAKGNAAAEKNTLPGLDTQAGKAVVKNKRGSILGAIFLMATSAIGPGFITQTATFTFQFGAAFGFAILISILIDIAVQMNIWRIIVVSGKRAGELANAALPGSGLVLAVLIIGGGLVFNIGNIAGGGMGMNSMFGIDVKLGGLITALFAIGIFLWKRAGKIMDSVIILLGVVMICLMFYVAVVSQPPVGEALRQTVLPDTINWATITTIVGGTVGGYITYSGAHRFLDSGHSGPAAVKDVTNGSINGVVVTGVMRYLLFLACFGVGASVLAKDASVVIMDLIPEEMNPAGWAFLQVMGDAGLRIFGMILWAASISSVIGAAFTSVSFFSVFNKKFAHGWPRNIATVVFIAVSLVCFLVWGQAPGTMLVFAGGLNGLILPIGLTIFMYIGWFRARDLLQGYRYPKWLLVAGTAATALSWYMAVVSVRPIFEMIQG</sequence>
<proteinExistence type="predicted"/>
<feature type="transmembrane region" description="Helical" evidence="5">
    <location>
        <begin position="134"/>
        <end position="155"/>
    </location>
</feature>
<dbReference type="Pfam" id="PF01566">
    <property type="entry name" value="Nramp"/>
    <property type="match status" value="1"/>
</dbReference>
<accession>A0A1G7ARW3</accession>
<dbReference type="PANTHER" id="PTHR11706:SF2">
    <property type="entry name" value="TRANSPORTER PROTEIN"/>
    <property type="match status" value="1"/>
</dbReference>
<dbReference type="Proteomes" id="UP001273799">
    <property type="component" value="Unassembled WGS sequence"/>
</dbReference>
<dbReference type="GO" id="GO:0005384">
    <property type="term" value="F:manganese ion transmembrane transporter activity"/>
    <property type="evidence" value="ECO:0007669"/>
    <property type="project" value="TreeGrafter"/>
</dbReference>
<reference evidence="9" key="1">
    <citation type="submission" date="2016-10" db="EMBL/GenBank/DDBJ databases">
        <authorList>
            <person name="Varghese N."/>
        </authorList>
    </citation>
    <scope>NUCLEOTIDE SEQUENCE [LARGE SCALE GENOMIC DNA]</scope>
    <source>
        <strain evidence="9">DSM 20639</strain>
    </source>
</reference>
<keyword evidence="2 5" id="KW-0812">Transmembrane</keyword>
<feature type="transmembrane region" description="Helical" evidence="5">
    <location>
        <begin position="33"/>
        <end position="50"/>
    </location>
</feature>
<evidence type="ECO:0000256" key="2">
    <source>
        <dbReference type="ARBA" id="ARBA00022692"/>
    </source>
</evidence>
<feature type="transmembrane region" description="Helical" evidence="5">
    <location>
        <begin position="369"/>
        <end position="394"/>
    </location>
</feature>
<feature type="transmembrane region" description="Helical" evidence="5">
    <location>
        <begin position="406"/>
        <end position="430"/>
    </location>
</feature>
<gene>
    <name evidence="8" type="primary">ycsG</name>
    <name evidence="8" type="ORF">NCTC10327_00728</name>
    <name evidence="6" type="ORF">R6G71_05060</name>
    <name evidence="7" type="ORF">SAMN05421878_10351</name>
</gene>
<feature type="transmembrane region" description="Helical" evidence="5">
    <location>
        <begin position="344"/>
        <end position="363"/>
    </location>
</feature>
<dbReference type="EMBL" id="FNAU01000003">
    <property type="protein sequence ID" value="SDE17531.1"/>
    <property type="molecule type" value="Genomic_DNA"/>
</dbReference>
<reference evidence="6" key="4">
    <citation type="submission" date="2023-10" db="EMBL/GenBank/DDBJ databases">
        <title>Whole Genome based description of the genera Actinobaculum and Actinotignum reveals a complex phylogenetic relationship within the species included in the genus Actinotignum.</title>
        <authorList>
            <person name="Jensen C.S."/>
            <person name="Dargis R."/>
            <person name="Kemp M."/>
            <person name="Christensen J.J."/>
        </authorList>
    </citation>
    <scope>NUCLEOTIDE SEQUENCE</scope>
    <source>
        <strain evidence="6">Actinobaculum_suis_CCUG19206T</strain>
    </source>
</reference>
<dbReference type="GO" id="GO:0005886">
    <property type="term" value="C:plasma membrane"/>
    <property type="evidence" value="ECO:0007669"/>
    <property type="project" value="TreeGrafter"/>
</dbReference>
<feature type="transmembrane region" description="Helical" evidence="5">
    <location>
        <begin position="56"/>
        <end position="78"/>
    </location>
</feature>
<dbReference type="GO" id="GO:0015086">
    <property type="term" value="F:cadmium ion transmembrane transporter activity"/>
    <property type="evidence" value="ECO:0007669"/>
    <property type="project" value="TreeGrafter"/>
</dbReference>
<evidence type="ECO:0000313" key="6">
    <source>
        <dbReference type="EMBL" id="MDY5153417.1"/>
    </source>
</evidence>
<feature type="transmembrane region" description="Helical" evidence="5">
    <location>
        <begin position="303"/>
        <end position="332"/>
    </location>
</feature>
<evidence type="ECO:0000313" key="10">
    <source>
        <dbReference type="Proteomes" id="UP000269974"/>
    </source>
</evidence>
<feature type="transmembrane region" description="Helical" evidence="5">
    <location>
        <begin position="99"/>
        <end position="122"/>
    </location>
</feature>
<keyword evidence="3 5" id="KW-1133">Transmembrane helix</keyword>